<comment type="caution">
    <text evidence="3">The sequence shown here is derived from an EMBL/GenBank/DDBJ whole genome shotgun (WGS) entry which is preliminary data.</text>
</comment>
<keyword evidence="4" id="KW-1185">Reference proteome</keyword>
<gene>
    <name evidence="3" type="ORF">BFL28_01380</name>
</gene>
<evidence type="ECO:0000256" key="1">
    <source>
        <dbReference type="SAM" id="MobiDB-lite"/>
    </source>
</evidence>
<evidence type="ECO:0000313" key="4">
    <source>
        <dbReference type="Proteomes" id="UP000094487"/>
    </source>
</evidence>
<dbReference type="InterPro" id="IPR043736">
    <property type="entry name" value="DUF5681"/>
</dbReference>
<reference evidence="3 4" key="1">
    <citation type="submission" date="2016-08" db="EMBL/GenBank/DDBJ databases">
        <title>Draft genome of the agarase producing Sphingomonas sp. MCT13.</title>
        <authorList>
            <person name="D'Andrea M.M."/>
            <person name="Rossolini G.M."/>
            <person name="Thaller M.C."/>
        </authorList>
    </citation>
    <scope>NUCLEOTIDE SEQUENCE [LARGE SCALE GENOMIC DNA]</scope>
    <source>
        <strain evidence="3 4">MCT13</strain>
    </source>
</reference>
<evidence type="ECO:0000313" key="3">
    <source>
        <dbReference type="EMBL" id="ODP38708.1"/>
    </source>
</evidence>
<dbReference type="Proteomes" id="UP000094487">
    <property type="component" value="Unassembled WGS sequence"/>
</dbReference>
<feature type="compositionally biased region" description="Basic and acidic residues" evidence="1">
    <location>
        <begin position="1"/>
        <end position="10"/>
    </location>
</feature>
<dbReference type="RefSeq" id="WP_069319796.1">
    <property type="nucleotide sequence ID" value="NZ_MDDS01000013.1"/>
</dbReference>
<sequence>MSGRAADRSRNSLVGYARPPAEHRFRKGVSGNPNGRPKGAKAKPKAQYDPAMRPTDQLVLEEAYRPVTIREGDTVIELPAIQAAMRALAISAMKGNRLSQKALAEITSTAEARASEERLTMMENALEYKQKWTAEIERCRRLSIDIPSPLPHPDDIHIDMRSGKVRTEGPLDESEKRDWDKRLARRDDAQAEINDYARRIKCAKSDRMRELYQAMWISEQYIFDLINDGMPDRYKLKLENRSWHADASREGKAAEMYKKLRAGRS</sequence>
<dbReference type="Pfam" id="PF18932">
    <property type="entry name" value="DUF5681"/>
    <property type="match status" value="1"/>
</dbReference>
<dbReference type="EMBL" id="MDDS01000013">
    <property type="protein sequence ID" value="ODP38708.1"/>
    <property type="molecule type" value="Genomic_DNA"/>
</dbReference>
<feature type="region of interest" description="Disordered" evidence="1">
    <location>
        <begin position="1"/>
        <end position="50"/>
    </location>
</feature>
<accession>A0A1E3LY92</accession>
<organism evidence="3 4">
    <name type="scientific">Sphingomonas turrisvirgatae</name>
    <dbReference type="NCBI Taxonomy" id="1888892"/>
    <lineage>
        <taxon>Bacteria</taxon>
        <taxon>Pseudomonadati</taxon>
        <taxon>Pseudomonadota</taxon>
        <taxon>Alphaproteobacteria</taxon>
        <taxon>Sphingomonadales</taxon>
        <taxon>Sphingomonadaceae</taxon>
        <taxon>Sphingomonas</taxon>
    </lineage>
</organism>
<feature type="domain" description="DUF5681" evidence="2">
    <location>
        <begin position="22"/>
        <end position="110"/>
    </location>
</feature>
<dbReference type="STRING" id="1888892.BFL28_01380"/>
<protein>
    <recommendedName>
        <fullName evidence="2">DUF5681 domain-containing protein</fullName>
    </recommendedName>
</protein>
<proteinExistence type="predicted"/>
<dbReference type="AlphaFoldDB" id="A0A1E3LY92"/>
<evidence type="ECO:0000259" key="2">
    <source>
        <dbReference type="Pfam" id="PF18932"/>
    </source>
</evidence>
<name>A0A1E3LY92_9SPHN</name>
<feature type="region of interest" description="Disordered" evidence="1">
    <location>
        <begin position="153"/>
        <end position="177"/>
    </location>
</feature>